<dbReference type="Gene3D" id="3.40.50.720">
    <property type="entry name" value="NAD(P)-binding Rossmann-like Domain"/>
    <property type="match status" value="1"/>
</dbReference>
<feature type="domain" description="NAD-dependent epimerase/dehydratase" evidence="2">
    <location>
        <begin position="5"/>
        <end position="218"/>
    </location>
</feature>
<name>A0A1I6RHV0_9BACL</name>
<dbReference type="InterPro" id="IPR001509">
    <property type="entry name" value="Epimerase_deHydtase"/>
</dbReference>
<dbReference type="OrthoDB" id="9809586at2"/>
<protein>
    <submittedName>
        <fullName evidence="3">dTDP-glucose 4,6-dehydratase</fullName>
    </submittedName>
</protein>
<gene>
    <name evidence="3" type="ORF">SAMN05444972_10596</name>
</gene>
<reference evidence="4" key="1">
    <citation type="submission" date="2016-10" db="EMBL/GenBank/DDBJ databases">
        <authorList>
            <person name="Varghese N."/>
            <person name="Submissions S."/>
        </authorList>
    </citation>
    <scope>NUCLEOTIDE SEQUENCE [LARGE SCALE GENOMIC DNA]</scope>
    <source>
        <strain evidence="4">DSM 45789</strain>
    </source>
</reference>
<dbReference type="EMBL" id="FPAA01000005">
    <property type="protein sequence ID" value="SFS64160.1"/>
    <property type="molecule type" value="Genomic_DNA"/>
</dbReference>
<proteinExistence type="inferred from homology"/>
<organism evidence="3 4">
    <name type="scientific">Marininema halotolerans</name>
    <dbReference type="NCBI Taxonomy" id="1155944"/>
    <lineage>
        <taxon>Bacteria</taxon>
        <taxon>Bacillati</taxon>
        <taxon>Bacillota</taxon>
        <taxon>Bacilli</taxon>
        <taxon>Bacillales</taxon>
        <taxon>Thermoactinomycetaceae</taxon>
        <taxon>Marininema</taxon>
    </lineage>
</organism>
<dbReference type="Pfam" id="PF01370">
    <property type="entry name" value="Epimerase"/>
    <property type="match status" value="1"/>
</dbReference>
<evidence type="ECO:0000256" key="1">
    <source>
        <dbReference type="ARBA" id="ARBA00007637"/>
    </source>
</evidence>
<dbReference type="InterPro" id="IPR036291">
    <property type="entry name" value="NAD(P)-bd_dom_sf"/>
</dbReference>
<evidence type="ECO:0000259" key="2">
    <source>
        <dbReference type="Pfam" id="PF01370"/>
    </source>
</evidence>
<dbReference type="RefSeq" id="WP_091836343.1">
    <property type="nucleotide sequence ID" value="NZ_FPAA01000005.1"/>
</dbReference>
<evidence type="ECO:0000313" key="3">
    <source>
        <dbReference type="EMBL" id="SFS64160.1"/>
    </source>
</evidence>
<comment type="similarity">
    <text evidence="1">Belongs to the NAD(P)-dependent epimerase/dehydratase family.</text>
</comment>
<keyword evidence="4" id="KW-1185">Reference proteome</keyword>
<evidence type="ECO:0000313" key="4">
    <source>
        <dbReference type="Proteomes" id="UP000198660"/>
    </source>
</evidence>
<sequence length="320" mass="36681">MKTCLIFGGSVFVGRSIAERLVQAGYRVYVLNRGNYPTPTGCIQITADRNDMNQITQVFEELSFDVVFDGSAYHPKQTAIATQCLLGKTKHFIHISSASVYLRTESFPVIFTEESPVGHNPNWGTYGYEKYQCEQLLRKAFLESGFPITIFRPFYIYGKGNNLNREKYIFHRLLKKESILVPRNGSTQIQFGHIDDLVHGLVACMLKEESYGEIYNIAGHEVVSFTEWIQICAEVVGVDPEIKLVKDKHGDHHPRQWFPFRDTHLVGNCAKLRAHLGITPRVRLLEGLQDTYESVKEELIEKPVVHTEAERRILTLMKRF</sequence>
<accession>A0A1I6RHV0</accession>
<dbReference type="AlphaFoldDB" id="A0A1I6RHV0"/>
<dbReference type="SUPFAM" id="SSF51735">
    <property type="entry name" value="NAD(P)-binding Rossmann-fold domains"/>
    <property type="match status" value="1"/>
</dbReference>
<dbReference type="Proteomes" id="UP000198660">
    <property type="component" value="Unassembled WGS sequence"/>
</dbReference>
<dbReference type="PANTHER" id="PTHR43000">
    <property type="entry name" value="DTDP-D-GLUCOSE 4,6-DEHYDRATASE-RELATED"/>
    <property type="match status" value="1"/>
</dbReference>